<keyword evidence="3" id="KW-0804">Transcription</keyword>
<proteinExistence type="predicted"/>
<organism evidence="5 6">
    <name type="scientific">Actinomadura parmotrematis</name>
    <dbReference type="NCBI Taxonomy" id="2864039"/>
    <lineage>
        <taxon>Bacteria</taxon>
        <taxon>Bacillati</taxon>
        <taxon>Actinomycetota</taxon>
        <taxon>Actinomycetes</taxon>
        <taxon>Streptosporangiales</taxon>
        <taxon>Thermomonosporaceae</taxon>
        <taxon>Actinomadura</taxon>
    </lineage>
</organism>
<evidence type="ECO:0000256" key="3">
    <source>
        <dbReference type="ARBA" id="ARBA00023163"/>
    </source>
</evidence>
<feature type="domain" description="HTH hxlR-type" evidence="4">
    <location>
        <begin position="23"/>
        <end position="119"/>
    </location>
</feature>
<reference evidence="5 6" key="1">
    <citation type="submission" date="2021-07" db="EMBL/GenBank/DDBJ databases">
        <title>Actinomadura sp. PM05-2 isolated from lichen.</title>
        <authorList>
            <person name="Somphong A."/>
            <person name="Phongsopitanun W."/>
            <person name="Tanasupawat S."/>
            <person name="Peongsungnone V."/>
        </authorList>
    </citation>
    <scope>NUCLEOTIDE SEQUENCE [LARGE SCALE GENOMIC DNA]</scope>
    <source>
        <strain evidence="5 6">PM05-2</strain>
    </source>
</reference>
<dbReference type="Proteomes" id="UP000774570">
    <property type="component" value="Unassembled WGS sequence"/>
</dbReference>
<dbReference type="PANTHER" id="PTHR33204:SF39">
    <property type="entry name" value="TRANSCRIPTIONAL REGULATORY PROTEIN"/>
    <property type="match status" value="1"/>
</dbReference>
<dbReference type="PROSITE" id="PS51118">
    <property type="entry name" value="HTH_HXLR"/>
    <property type="match status" value="1"/>
</dbReference>
<name>A0ABS7G4E3_9ACTN</name>
<evidence type="ECO:0000259" key="4">
    <source>
        <dbReference type="PROSITE" id="PS51118"/>
    </source>
</evidence>
<keyword evidence="1" id="KW-0805">Transcription regulation</keyword>
<dbReference type="EMBL" id="JAIBOA010000037">
    <property type="protein sequence ID" value="MBW8487593.1"/>
    <property type="molecule type" value="Genomic_DNA"/>
</dbReference>
<keyword evidence="2" id="KW-0238">DNA-binding</keyword>
<sequence>MSTAPVTPTALVTPVTAADYEGCPGTAVVRRSGEKWTMLLLSLLSQRAYGFNELDRAVEGLSRRVLTRTLRILERDGLVSRTPLPDGRVAYALTGLGRSLYGRLRHLAVWAVENEDAVRAAREAFDRA</sequence>
<dbReference type="Gene3D" id="1.10.10.10">
    <property type="entry name" value="Winged helix-like DNA-binding domain superfamily/Winged helix DNA-binding domain"/>
    <property type="match status" value="1"/>
</dbReference>
<dbReference type="RefSeq" id="WP_220170829.1">
    <property type="nucleotide sequence ID" value="NZ_JAIBOA010000037.1"/>
</dbReference>
<evidence type="ECO:0000256" key="1">
    <source>
        <dbReference type="ARBA" id="ARBA00023015"/>
    </source>
</evidence>
<dbReference type="InterPro" id="IPR036390">
    <property type="entry name" value="WH_DNA-bd_sf"/>
</dbReference>
<evidence type="ECO:0000313" key="6">
    <source>
        <dbReference type="Proteomes" id="UP000774570"/>
    </source>
</evidence>
<dbReference type="InterPro" id="IPR002577">
    <property type="entry name" value="HTH_HxlR"/>
</dbReference>
<dbReference type="InterPro" id="IPR036388">
    <property type="entry name" value="WH-like_DNA-bd_sf"/>
</dbReference>
<gene>
    <name evidence="5" type="ORF">K1Y72_34935</name>
</gene>
<protein>
    <submittedName>
        <fullName evidence="5">Helix-turn-helix transcriptional regulator</fullName>
    </submittedName>
</protein>
<dbReference type="PANTHER" id="PTHR33204">
    <property type="entry name" value="TRANSCRIPTIONAL REGULATOR, MARR FAMILY"/>
    <property type="match status" value="1"/>
</dbReference>
<comment type="caution">
    <text evidence="5">The sequence shown here is derived from an EMBL/GenBank/DDBJ whole genome shotgun (WGS) entry which is preliminary data.</text>
</comment>
<dbReference type="SUPFAM" id="SSF46785">
    <property type="entry name" value="Winged helix' DNA-binding domain"/>
    <property type="match status" value="1"/>
</dbReference>
<evidence type="ECO:0000256" key="2">
    <source>
        <dbReference type="ARBA" id="ARBA00023125"/>
    </source>
</evidence>
<keyword evidence="6" id="KW-1185">Reference proteome</keyword>
<dbReference type="Pfam" id="PF01638">
    <property type="entry name" value="HxlR"/>
    <property type="match status" value="1"/>
</dbReference>
<accession>A0ABS7G4E3</accession>
<evidence type="ECO:0000313" key="5">
    <source>
        <dbReference type="EMBL" id="MBW8487593.1"/>
    </source>
</evidence>